<sequence length="543" mass="61856">MSWVLASFPWMSRSDRDSCWSSDPVQSWVNLRYRKSQQDVKFFEKLLRQCNQAWADGLPSGSVLQFASHCQVTGAVIVMLALRGRVARFSKPISGCGAGRERHRGGFLSLQGRAGELDPITVVCSPSSAAAAHVTRQILARLDACRLDGFFPCHCWTCPLALEGFFWRIRHQHGAAQVLVVALPERLEQKNQSEFEREVVNCSEALRQSGKRLVVVMADEGSQLFHRLAHLRKTDLELEAKALEYEELQRCCPFLDEASLIRGEPLSGKPREILGVQNRIALWSGLSELEFCRLCRNICREGQAPQLLIDFGWTDLDGKQSWAWQHNILKFELVLKLVRKWSFCVQGHEKIPEPQILGALRSDLQFARLPSSFKEHPYTYTERSLEEMVWILEHLVAWRTQVSCVAPVIMPLGDTGTGKTYLLTKTFELYGRCNAETLDIRVLSLSQAINPYRLMEWVRELLKSAAPSTLTVVILDEVNATDAVEFCKRRCTVSSRAPKACCSLCHQMSSLLRREIRQRVVVPVVMFLIYHLRWKSWHVLFGA</sequence>
<organism evidence="1 2">
    <name type="scientific">Symbiodinium natans</name>
    <dbReference type="NCBI Taxonomy" id="878477"/>
    <lineage>
        <taxon>Eukaryota</taxon>
        <taxon>Sar</taxon>
        <taxon>Alveolata</taxon>
        <taxon>Dinophyceae</taxon>
        <taxon>Suessiales</taxon>
        <taxon>Symbiodiniaceae</taxon>
        <taxon>Symbiodinium</taxon>
    </lineage>
</organism>
<dbReference type="AlphaFoldDB" id="A0A812K6A0"/>
<evidence type="ECO:0000313" key="2">
    <source>
        <dbReference type="Proteomes" id="UP000604046"/>
    </source>
</evidence>
<name>A0A812K6A0_9DINO</name>
<proteinExistence type="predicted"/>
<keyword evidence="2" id="KW-1185">Reference proteome</keyword>
<evidence type="ECO:0000313" key="1">
    <source>
        <dbReference type="EMBL" id="CAE7224557.1"/>
    </source>
</evidence>
<accession>A0A812K6A0</accession>
<reference evidence="1" key="1">
    <citation type="submission" date="2021-02" db="EMBL/GenBank/DDBJ databases">
        <authorList>
            <person name="Dougan E. K."/>
            <person name="Rhodes N."/>
            <person name="Thang M."/>
            <person name="Chan C."/>
        </authorList>
    </citation>
    <scope>NUCLEOTIDE SEQUENCE</scope>
</reference>
<dbReference type="EMBL" id="CAJNDS010000641">
    <property type="protein sequence ID" value="CAE7224557.1"/>
    <property type="molecule type" value="Genomic_DNA"/>
</dbReference>
<protein>
    <submittedName>
        <fullName evidence="1">Uncharacterized protein</fullName>
    </submittedName>
</protein>
<dbReference type="InterPro" id="IPR027417">
    <property type="entry name" value="P-loop_NTPase"/>
</dbReference>
<dbReference type="Proteomes" id="UP000604046">
    <property type="component" value="Unassembled WGS sequence"/>
</dbReference>
<comment type="caution">
    <text evidence="1">The sequence shown here is derived from an EMBL/GenBank/DDBJ whole genome shotgun (WGS) entry which is preliminary data.</text>
</comment>
<dbReference type="SUPFAM" id="SSF52540">
    <property type="entry name" value="P-loop containing nucleoside triphosphate hydrolases"/>
    <property type="match status" value="1"/>
</dbReference>
<gene>
    <name evidence="1" type="ORF">SNAT2548_LOCUS8567</name>
</gene>